<proteinExistence type="predicted"/>
<keyword evidence="4" id="KW-1185">Reference proteome</keyword>
<dbReference type="GO" id="GO:0040029">
    <property type="term" value="P:epigenetic regulation of gene expression"/>
    <property type="evidence" value="ECO:0007669"/>
    <property type="project" value="TreeGrafter"/>
</dbReference>
<dbReference type="Pfam" id="PF00850">
    <property type="entry name" value="Hist_deacetyl"/>
    <property type="match status" value="1"/>
</dbReference>
<dbReference type="InterPro" id="IPR037138">
    <property type="entry name" value="His_deacetylse_dom_sf"/>
</dbReference>
<evidence type="ECO:0000256" key="1">
    <source>
        <dbReference type="ARBA" id="ARBA00048287"/>
    </source>
</evidence>
<reference evidence="4" key="1">
    <citation type="submission" date="2014-03" db="EMBL/GenBank/DDBJ databases">
        <authorList>
            <person name="Aksoy S."/>
            <person name="Warren W."/>
            <person name="Wilson R.K."/>
        </authorList>
    </citation>
    <scope>NUCLEOTIDE SEQUENCE [LARGE SCALE GENOMIC DNA]</scope>
    <source>
        <strain evidence="4">IAEA</strain>
    </source>
</reference>
<dbReference type="InterPro" id="IPR023696">
    <property type="entry name" value="Ureohydrolase_dom_sf"/>
</dbReference>
<sequence>MANKSVSYSYNPDVNNFHCGPGHSMKPHRLSVTHSLVMNDDLHMKMKTYPSVQDMLRFHSAGYIEFLQEATPKNIYCSCKIVSYTKYLSDFSIRKDFPAFLMKEHKSSVTIIIKFALSGQVVYVMQKKNFEVSGFGYVNNSVINVLKLLKYHFRGHYKNIEVHDGDGTQEVFYLIERAMTVSFHKYGNYFFPDTVNKKS</sequence>
<dbReference type="SUPFAM" id="SSF52768">
    <property type="entry name" value="Arginase/deacetylase"/>
    <property type="match status" value="1"/>
</dbReference>
<evidence type="ECO:0000313" key="3">
    <source>
        <dbReference type="EnsemblMetazoa" id="GBRI023075-PA"/>
    </source>
</evidence>
<evidence type="ECO:0000259" key="2">
    <source>
        <dbReference type="Pfam" id="PF00850"/>
    </source>
</evidence>
<evidence type="ECO:0000313" key="4">
    <source>
        <dbReference type="Proteomes" id="UP000091820"/>
    </source>
</evidence>
<dbReference type="AlphaFoldDB" id="A0A1A9WKM1"/>
<dbReference type="PANTHER" id="PTHR10625">
    <property type="entry name" value="HISTONE DEACETYLASE HDAC1-RELATED"/>
    <property type="match status" value="1"/>
</dbReference>
<organism evidence="3 4">
    <name type="scientific">Glossina brevipalpis</name>
    <dbReference type="NCBI Taxonomy" id="37001"/>
    <lineage>
        <taxon>Eukaryota</taxon>
        <taxon>Metazoa</taxon>
        <taxon>Ecdysozoa</taxon>
        <taxon>Arthropoda</taxon>
        <taxon>Hexapoda</taxon>
        <taxon>Insecta</taxon>
        <taxon>Pterygota</taxon>
        <taxon>Neoptera</taxon>
        <taxon>Endopterygota</taxon>
        <taxon>Diptera</taxon>
        <taxon>Brachycera</taxon>
        <taxon>Muscomorpha</taxon>
        <taxon>Hippoboscoidea</taxon>
        <taxon>Glossinidae</taxon>
        <taxon>Glossina</taxon>
    </lineage>
</organism>
<feature type="domain" description="Histone deacetylase" evidence="2">
    <location>
        <begin position="23"/>
        <end position="195"/>
    </location>
</feature>
<dbReference type="GO" id="GO:0141221">
    <property type="term" value="F:histone deacetylase activity, hydrolytic mechanism"/>
    <property type="evidence" value="ECO:0007669"/>
    <property type="project" value="UniProtKB-EC"/>
</dbReference>
<protein>
    <recommendedName>
        <fullName evidence="2">Histone deacetylase domain-containing protein</fullName>
    </recommendedName>
</protein>
<dbReference type="EnsemblMetazoa" id="GBRI023075-RA">
    <property type="protein sequence ID" value="GBRI023075-PA"/>
    <property type="gene ID" value="GBRI023075"/>
</dbReference>
<dbReference type="InterPro" id="IPR023801">
    <property type="entry name" value="His_deacetylse_dom"/>
</dbReference>
<dbReference type="VEuPathDB" id="VectorBase:GBRI023075"/>
<dbReference type="PANTHER" id="PTHR10625:SF36">
    <property type="entry name" value="HISTONE DEACETYLASE 3"/>
    <property type="match status" value="1"/>
</dbReference>
<reference evidence="3" key="2">
    <citation type="submission" date="2020-05" db="UniProtKB">
        <authorList>
            <consortium name="EnsemblMetazoa"/>
        </authorList>
    </citation>
    <scope>IDENTIFICATION</scope>
    <source>
        <strain evidence="3">IAEA</strain>
    </source>
</reference>
<dbReference type="Gene3D" id="3.40.800.20">
    <property type="entry name" value="Histone deacetylase domain"/>
    <property type="match status" value="1"/>
</dbReference>
<dbReference type="STRING" id="37001.A0A1A9WKM1"/>
<name>A0A1A9WKM1_9MUSC</name>
<comment type="catalytic activity">
    <reaction evidence="1">
        <text>N(6)-acetyl-L-lysyl-[histone] + H2O = L-lysyl-[histone] + acetate</text>
        <dbReference type="Rhea" id="RHEA:58196"/>
        <dbReference type="Rhea" id="RHEA-COMP:9845"/>
        <dbReference type="Rhea" id="RHEA-COMP:11338"/>
        <dbReference type="ChEBI" id="CHEBI:15377"/>
        <dbReference type="ChEBI" id="CHEBI:29969"/>
        <dbReference type="ChEBI" id="CHEBI:30089"/>
        <dbReference type="ChEBI" id="CHEBI:61930"/>
        <dbReference type="EC" id="3.5.1.98"/>
    </reaction>
</comment>
<accession>A0A1A9WKM1</accession>
<dbReference type="Proteomes" id="UP000091820">
    <property type="component" value="Unassembled WGS sequence"/>
</dbReference>